<dbReference type="PANTHER" id="PTHR42973:SF7">
    <property type="entry name" value="FAD-BINDING PCMH-TYPE DOMAIN-CONTAINING PROTEIN"/>
    <property type="match status" value="1"/>
</dbReference>
<dbReference type="InterPro" id="IPR006094">
    <property type="entry name" value="Oxid_FAD_bind_N"/>
</dbReference>
<keyword evidence="4" id="KW-0560">Oxidoreductase</keyword>
<dbReference type="Gene3D" id="3.40.462.20">
    <property type="match status" value="1"/>
</dbReference>
<sequence length="452" mass="48859">MASDLAAALKGQHPDLPIITPTDPNFEATRACFIKRDADVPFAIARPQNAEQVQALVKYCTANGVDFVVRSGGHDCDGRSQVAGALSLDMRDIKHINISTDEKTVSVGGGILFRDLAKELDARGLITPVGTVASVGYVGWATLGGYGPFSTSHGLGVDQIVGAKVVNAKGELVEADAELLHGIRGGGGIFGVIVELTVKVYPLKELFTTLLVYDPSDMKAAWTNFAEGYEKLAAEESIPRALQLQPFGIEFPGMGKILAVAATWADNDQEEGKKWFDKIAALGTCIMNMPEGKSVSAFTAFNETLLVYGSWGRGHTLNLRKYTAKTAELLAKYTTLIPGGGIAISVHSLRSPAASEESVFGARVDHIMLELVAMSGVQDFGPKGEEWAQKFLQELKEADPENVLESTYVSLTGQDISDYKKIYESHYDKLVELKKKYDPENVFKNAIPRLAI</sequence>
<protein>
    <recommendedName>
        <fullName evidence="5">FAD-binding PCMH-type domain-containing protein</fullName>
    </recommendedName>
</protein>
<dbReference type="VEuPathDB" id="FungiDB:F4678DRAFT_442477"/>
<evidence type="ECO:0000256" key="2">
    <source>
        <dbReference type="ARBA" id="ARBA00022630"/>
    </source>
</evidence>
<name>A0A9W8TQ45_9PEZI</name>
<gene>
    <name evidence="6" type="ORF">NPX13_g1467</name>
</gene>
<dbReference type="InterPro" id="IPR016166">
    <property type="entry name" value="FAD-bd_PCMH"/>
</dbReference>
<dbReference type="InterPro" id="IPR036318">
    <property type="entry name" value="FAD-bd_PCMH-like_sf"/>
</dbReference>
<dbReference type="InterPro" id="IPR012951">
    <property type="entry name" value="BBE"/>
</dbReference>
<accession>A0A9W8TQ45</accession>
<dbReference type="EMBL" id="JANPWZ010000132">
    <property type="protein sequence ID" value="KAJ3579098.1"/>
    <property type="molecule type" value="Genomic_DNA"/>
</dbReference>
<evidence type="ECO:0000256" key="4">
    <source>
        <dbReference type="ARBA" id="ARBA00023002"/>
    </source>
</evidence>
<dbReference type="GO" id="GO:0016491">
    <property type="term" value="F:oxidoreductase activity"/>
    <property type="evidence" value="ECO:0007669"/>
    <property type="project" value="UniProtKB-KW"/>
</dbReference>
<dbReference type="Pfam" id="PF01565">
    <property type="entry name" value="FAD_binding_4"/>
    <property type="match status" value="1"/>
</dbReference>
<dbReference type="Pfam" id="PF08031">
    <property type="entry name" value="BBE"/>
    <property type="match status" value="1"/>
</dbReference>
<feature type="domain" description="FAD-binding PCMH-type" evidence="5">
    <location>
        <begin position="37"/>
        <end position="203"/>
    </location>
</feature>
<evidence type="ECO:0000256" key="3">
    <source>
        <dbReference type="ARBA" id="ARBA00022827"/>
    </source>
</evidence>
<evidence type="ECO:0000313" key="7">
    <source>
        <dbReference type="Proteomes" id="UP001148614"/>
    </source>
</evidence>
<dbReference type="AlphaFoldDB" id="A0A9W8TQ45"/>
<dbReference type="Gene3D" id="3.30.43.10">
    <property type="entry name" value="Uridine Diphospho-n-acetylenolpyruvylglucosamine Reductase, domain 2"/>
    <property type="match status" value="1"/>
</dbReference>
<keyword evidence="7" id="KW-1185">Reference proteome</keyword>
<reference evidence="6" key="1">
    <citation type="submission" date="2022-07" db="EMBL/GenBank/DDBJ databases">
        <title>Genome Sequence of Xylaria arbuscula.</title>
        <authorList>
            <person name="Buettner E."/>
        </authorList>
    </citation>
    <scope>NUCLEOTIDE SEQUENCE</scope>
    <source>
        <strain evidence="6">VT107</strain>
    </source>
</reference>
<proteinExistence type="inferred from homology"/>
<dbReference type="Proteomes" id="UP001148614">
    <property type="component" value="Unassembled WGS sequence"/>
</dbReference>
<dbReference type="InterPro" id="IPR050416">
    <property type="entry name" value="FAD-linked_Oxidoreductase"/>
</dbReference>
<keyword evidence="3" id="KW-0274">FAD</keyword>
<dbReference type="SUPFAM" id="SSF56176">
    <property type="entry name" value="FAD-binding/transporter-associated domain-like"/>
    <property type="match status" value="1"/>
</dbReference>
<comment type="caution">
    <text evidence="6">The sequence shown here is derived from an EMBL/GenBank/DDBJ whole genome shotgun (WGS) entry which is preliminary data.</text>
</comment>
<evidence type="ECO:0000259" key="5">
    <source>
        <dbReference type="PROSITE" id="PS51387"/>
    </source>
</evidence>
<evidence type="ECO:0000256" key="1">
    <source>
        <dbReference type="ARBA" id="ARBA00005466"/>
    </source>
</evidence>
<evidence type="ECO:0000313" key="6">
    <source>
        <dbReference type="EMBL" id="KAJ3579098.1"/>
    </source>
</evidence>
<comment type="similarity">
    <text evidence="1">Belongs to the oxygen-dependent FAD-linked oxidoreductase family.</text>
</comment>
<dbReference type="Gene3D" id="3.30.465.10">
    <property type="match status" value="1"/>
</dbReference>
<dbReference type="InterPro" id="IPR016167">
    <property type="entry name" value="FAD-bd_PCMH_sub1"/>
</dbReference>
<dbReference type="PANTHER" id="PTHR42973">
    <property type="entry name" value="BINDING OXIDOREDUCTASE, PUTATIVE (AFU_ORTHOLOGUE AFUA_1G17690)-RELATED"/>
    <property type="match status" value="1"/>
</dbReference>
<organism evidence="6 7">
    <name type="scientific">Xylaria arbuscula</name>
    <dbReference type="NCBI Taxonomy" id="114810"/>
    <lineage>
        <taxon>Eukaryota</taxon>
        <taxon>Fungi</taxon>
        <taxon>Dikarya</taxon>
        <taxon>Ascomycota</taxon>
        <taxon>Pezizomycotina</taxon>
        <taxon>Sordariomycetes</taxon>
        <taxon>Xylariomycetidae</taxon>
        <taxon>Xylariales</taxon>
        <taxon>Xylariaceae</taxon>
        <taxon>Xylaria</taxon>
    </lineage>
</organism>
<dbReference type="PROSITE" id="PS51387">
    <property type="entry name" value="FAD_PCMH"/>
    <property type="match status" value="1"/>
</dbReference>
<dbReference type="GO" id="GO:0071949">
    <property type="term" value="F:FAD binding"/>
    <property type="evidence" value="ECO:0007669"/>
    <property type="project" value="InterPro"/>
</dbReference>
<dbReference type="InterPro" id="IPR016169">
    <property type="entry name" value="FAD-bd_PCMH_sub2"/>
</dbReference>
<keyword evidence="2" id="KW-0285">Flavoprotein</keyword>